<accession>A0ABW2G4Q8</accession>
<dbReference type="Proteomes" id="UP001596435">
    <property type="component" value="Unassembled WGS sequence"/>
</dbReference>
<keyword evidence="4 5" id="KW-0274">FAD</keyword>
<organism evidence="8 9">
    <name type="scientific">Kitasatospora paranensis</name>
    <dbReference type="NCBI Taxonomy" id="258053"/>
    <lineage>
        <taxon>Bacteria</taxon>
        <taxon>Bacillati</taxon>
        <taxon>Actinomycetota</taxon>
        <taxon>Actinomycetes</taxon>
        <taxon>Kitasatosporales</taxon>
        <taxon>Streptomycetaceae</taxon>
        <taxon>Kitasatospora</taxon>
    </lineage>
</organism>
<dbReference type="PANTHER" id="PTHR11552:SF147">
    <property type="entry name" value="CHOLINE DEHYDROGENASE, MITOCHONDRIAL"/>
    <property type="match status" value="1"/>
</dbReference>
<dbReference type="PRINTS" id="PR00411">
    <property type="entry name" value="PNDRDTASEI"/>
</dbReference>
<dbReference type="SUPFAM" id="SSF51905">
    <property type="entry name" value="FAD/NAD(P)-binding domain"/>
    <property type="match status" value="1"/>
</dbReference>
<dbReference type="PIRSF" id="PIRSF000137">
    <property type="entry name" value="Alcohol_oxidase"/>
    <property type="match status" value="1"/>
</dbReference>
<keyword evidence="3 5" id="KW-0285">Flavoprotein</keyword>
<name>A0ABW2G4Q8_9ACTN</name>
<dbReference type="Gene3D" id="3.50.50.60">
    <property type="entry name" value="FAD/NAD(P)-binding domain"/>
    <property type="match status" value="1"/>
</dbReference>
<proteinExistence type="inferred from homology"/>
<evidence type="ECO:0000256" key="1">
    <source>
        <dbReference type="ARBA" id="ARBA00001974"/>
    </source>
</evidence>
<evidence type="ECO:0000313" key="9">
    <source>
        <dbReference type="Proteomes" id="UP001596435"/>
    </source>
</evidence>
<evidence type="ECO:0000259" key="7">
    <source>
        <dbReference type="PROSITE" id="PS00624"/>
    </source>
</evidence>
<dbReference type="RefSeq" id="WP_380232794.1">
    <property type="nucleotide sequence ID" value="NZ_JBHSVH010000002.1"/>
</dbReference>
<dbReference type="PROSITE" id="PS00624">
    <property type="entry name" value="GMC_OXRED_2"/>
    <property type="match status" value="1"/>
</dbReference>
<evidence type="ECO:0000256" key="2">
    <source>
        <dbReference type="ARBA" id="ARBA00010790"/>
    </source>
</evidence>
<sequence length="521" mass="55003">MSETLVNNRYDIVVVGAGSAGCAVARRTADCGARVLLLEAGGPDTNPAIHDPLRFGELWFGPEDWAYRTAPQPDAADRRLHWPRGRVLGGSSALNAMIYARGSALDYDHWAYLGNAGWSWQDVLPVFRRIEDYDTGGDELHGAGGPLPVLTRYRPDPIHQAFLAAAQSIGIGHQEDYNCGRPEGVSQIQFTIADGRRRSAAAAYLDRPGGVPGLTVVTGARVRRLLLDGDCCTGVEWVRDGRVESASAGAEVVLSAGAIESPRLLMLSGLGEPARLKAVGVPVVAALPGVGENLHDHLLVPVLFGTGRSPGRPSDGLGPAQTHLFWRSGPGLAGPDLQPLHFPVPMYLPGMTGPSSGFTLQAGLVRPSSRGSVRLTGADPEDELLIDPAVLRTAADVDRLVAAVELCRELGNAPVLRSEWGAHELYPGPEAAADAAQLRAYVRRSVSSYHHQVGTCRMGVDADAVVDPRLRVYGVRGLRVADASVFPAVTTGNTHAPALMVGEQAAAFIAADHGASWSGAA</sequence>
<dbReference type="InterPro" id="IPR012132">
    <property type="entry name" value="GMC_OxRdtase"/>
</dbReference>
<dbReference type="Gene3D" id="3.30.560.10">
    <property type="entry name" value="Glucose Oxidase, domain 3"/>
    <property type="match status" value="1"/>
</dbReference>
<dbReference type="Pfam" id="PF00732">
    <property type="entry name" value="GMC_oxred_N"/>
    <property type="match status" value="1"/>
</dbReference>
<evidence type="ECO:0000256" key="3">
    <source>
        <dbReference type="ARBA" id="ARBA00022630"/>
    </source>
</evidence>
<evidence type="ECO:0000256" key="5">
    <source>
        <dbReference type="RuleBase" id="RU003968"/>
    </source>
</evidence>
<evidence type="ECO:0000259" key="6">
    <source>
        <dbReference type="PROSITE" id="PS00623"/>
    </source>
</evidence>
<protein>
    <submittedName>
        <fullName evidence="8">GMC family oxidoreductase</fullName>
    </submittedName>
</protein>
<comment type="cofactor">
    <cofactor evidence="1">
        <name>FAD</name>
        <dbReference type="ChEBI" id="CHEBI:57692"/>
    </cofactor>
</comment>
<comment type="similarity">
    <text evidence="2 5">Belongs to the GMC oxidoreductase family.</text>
</comment>
<evidence type="ECO:0000313" key="8">
    <source>
        <dbReference type="EMBL" id="MFC7184503.1"/>
    </source>
</evidence>
<keyword evidence="9" id="KW-1185">Reference proteome</keyword>
<evidence type="ECO:0000256" key="4">
    <source>
        <dbReference type="ARBA" id="ARBA00022827"/>
    </source>
</evidence>
<dbReference type="PROSITE" id="PS00623">
    <property type="entry name" value="GMC_OXRED_1"/>
    <property type="match status" value="1"/>
</dbReference>
<dbReference type="InterPro" id="IPR000172">
    <property type="entry name" value="GMC_OxRdtase_N"/>
</dbReference>
<dbReference type="SUPFAM" id="SSF54373">
    <property type="entry name" value="FAD-linked reductases, C-terminal domain"/>
    <property type="match status" value="1"/>
</dbReference>
<dbReference type="PANTHER" id="PTHR11552">
    <property type="entry name" value="GLUCOSE-METHANOL-CHOLINE GMC OXIDOREDUCTASE"/>
    <property type="match status" value="1"/>
</dbReference>
<dbReference type="EMBL" id="JBHTAJ010000105">
    <property type="protein sequence ID" value="MFC7184503.1"/>
    <property type="molecule type" value="Genomic_DNA"/>
</dbReference>
<dbReference type="InterPro" id="IPR036188">
    <property type="entry name" value="FAD/NAD-bd_sf"/>
</dbReference>
<feature type="domain" description="Glucose-methanol-choline oxidoreductase N-terminal" evidence="7">
    <location>
        <begin position="257"/>
        <end position="271"/>
    </location>
</feature>
<comment type="caution">
    <text evidence="8">The sequence shown here is derived from an EMBL/GenBank/DDBJ whole genome shotgun (WGS) entry which is preliminary data.</text>
</comment>
<feature type="domain" description="Glucose-methanol-choline oxidoreductase N-terminal" evidence="6">
    <location>
        <begin position="85"/>
        <end position="108"/>
    </location>
</feature>
<reference evidence="9" key="1">
    <citation type="journal article" date="2019" name="Int. J. Syst. Evol. Microbiol.">
        <title>The Global Catalogue of Microorganisms (GCM) 10K type strain sequencing project: providing services to taxonomists for standard genome sequencing and annotation.</title>
        <authorList>
            <consortium name="The Broad Institute Genomics Platform"/>
            <consortium name="The Broad Institute Genome Sequencing Center for Infectious Disease"/>
            <person name="Wu L."/>
            <person name="Ma J."/>
        </authorList>
    </citation>
    <scope>NUCLEOTIDE SEQUENCE [LARGE SCALE GENOMIC DNA]</scope>
    <source>
        <strain evidence="9">CGMCC 1.12859</strain>
    </source>
</reference>
<dbReference type="InterPro" id="IPR007867">
    <property type="entry name" value="GMC_OxRtase_C"/>
</dbReference>
<gene>
    <name evidence="8" type="ORF">ACFQMG_33630</name>
</gene>
<dbReference type="Pfam" id="PF05199">
    <property type="entry name" value="GMC_oxred_C"/>
    <property type="match status" value="1"/>
</dbReference>